<dbReference type="Pfam" id="PF00593">
    <property type="entry name" value="TonB_dep_Rec_b-barrel"/>
    <property type="match status" value="1"/>
</dbReference>
<dbReference type="Gene3D" id="2.60.40.1120">
    <property type="entry name" value="Carboxypeptidase-like, regulatory domain"/>
    <property type="match status" value="1"/>
</dbReference>
<keyword evidence="4 8" id="KW-0812">Transmembrane</keyword>
<feature type="chain" id="PRO_5047072942" description="TonB-dependent receptor plug" evidence="11">
    <location>
        <begin position="38"/>
        <end position="1221"/>
    </location>
</feature>
<evidence type="ECO:0000256" key="1">
    <source>
        <dbReference type="ARBA" id="ARBA00004571"/>
    </source>
</evidence>
<evidence type="ECO:0000256" key="7">
    <source>
        <dbReference type="ARBA" id="ARBA00023237"/>
    </source>
</evidence>
<evidence type="ECO:0000256" key="4">
    <source>
        <dbReference type="ARBA" id="ARBA00022692"/>
    </source>
</evidence>
<dbReference type="InterPro" id="IPR037066">
    <property type="entry name" value="Plug_dom_sf"/>
</dbReference>
<dbReference type="EMBL" id="LWBO01000004">
    <property type="protein sequence ID" value="OQP52166.1"/>
    <property type="molecule type" value="Genomic_DNA"/>
</dbReference>
<dbReference type="Gene3D" id="2.170.130.10">
    <property type="entry name" value="TonB-dependent receptor, plug domain"/>
    <property type="match status" value="1"/>
</dbReference>
<feature type="domain" description="TonB-dependent receptor-like beta-barrel" evidence="12">
    <location>
        <begin position="596"/>
        <end position="1054"/>
    </location>
</feature>
<dbReference type="SUPFAM" id="SSF49464">
    <property type="entry name" value="Carboxypeptidase regulatory domain-like"/>
    <property type="match status" value="1"/>
</dbReference>
<dbReference type="InterPro" id="IPR036942">
    <property type="entry name" value="Beta-barrel_TonB_sf"/>
</dbReference>
<dbReference type="Proteomes" id="UP000192277">
    <property type="component" value="Unassembled WGS sequence"/>
</dbReference>
<keyword evidence="11" id="KW-0732">Signal</keyword>
<keyword evidence="15" id="KW-1185">Reference proteome</keyword>
<dbReference type="InterPro" id="IPR008969">
    <property type="entry name" value="CarboxyPept-like_regulatory"/>
</dbReference>
<keyword evidence="5 9" id="KW-0798">TonB box</keyword>
<dbReference type="NCBIfam" id="TIGR04057">
    <property type="entry name" value="SusC_RagA_signa"/>
    <property type="match status" value="1"/>
</dbReference>
<comment type="similarity">
    <text evidence="8 9">Belongs to the TonB-dependent receptor family.</text>
</comment>
<evidence type="ECO:0000256" key="3">
    <source>
        <dbReference type="ARBA" id="ARBA00022452"/>
    </source>
</evidence>
<comment type="subcellular location">
    <subcellularLocation>
        <location evidence="1 8">Cell outer membrane</location>
        <topology evidence="1 8">Multi-pass membrane protein</topology>
    </subcellularLocation>
</comment>
<keyword evidence="3 8" id="KW-1134">Transmembrane beta strand</keyword>
<evidence type="ECO:0000256" key="11">
    <source>
        <dbReference type="SAM" id="SignalP"/>
    </source>
</evidence>
<feature type="domain" description="TonB-dependent receptor plug" evidence="13">
    <location>
        <begin position="241"/>
        <end position="372"/>
    </location>
</feature>
<gene>
    <name evidence="14" type="ORF">A4D02_23505</name>
</gene>
<comment type="caution">
    <text evidence="14">The sequence shown here is derived from an EMBL/GenBank/DDBJ whole genome shotgun (WGS) entry which is preliminary data.</text>
</comment>
<evidence type="ECO:0000256" key="2">
    <source>
        <dbReference type="ARBA" id="ARBA00022448"/>
    </source>
</evidence>
<dbReference type="SUPFAM" id="SSF56935">
    <property type="entry name" value="Porins"/>
    <property type="match status" value="1"/>
</dbReference>
<evidence type="ECO:0000256" key="5">
    <source>
        <dbReference type="ARBA" id="ARBA00023077"/>
    </source>
</evidence>
<organism evidence="14 15">
    <name type="scientific">Niastella koreensis</name>
    <dbReference type="NCBI Taxonomy" id="354356"/>
    <lineage>
        <taxon>Bacteria</taxon>
        <taxon>Pseudomonadati</taxon>
        <taxon>Bacteroidota</taxon>
        <taxon>Chitinophagia</taxon>
        <taxon>Chitinophagales</taxon>
        <taxon>Chitinophagaceae</taxon>
        <taxon>Niastella</taxon>
    </lineage>
</organism>
<dbReference type="NCBIfam" id="TIGR04056">
    <property type="entry name" value="OMP_RagA_SusC"/>
    <property type="match status" value="1"/>
</dbReference>
<evidence type="ECO:0000256" key="9">
    <source>
        <dbReference type="RuleBase" id="RU003357"/>
    </source>
</evidence>
<name>A0ABX3P086_9BACT</name>
<proteinExistence type="inferred from homology"/>
<feature type="region of interest" description="Disordered" evidence="10">
    <location>
        <begin position="128"/>
        <end position="148"/>
    </location>
</feature>
<dbReference type="Gene3D" id="2.40.170.20">
    <property type="entry name" value="TonB-dependent receptor, beta-barrel domain"/>
    <property type="match status" value="1"/>
</dbReference>
<sequence>MQLQANGKILPYPSLKTLLMMKFTALLILATCLQLQANTYAQTITLNVKNSSLEFVLGQLKKQSGYQFFYKDAVLRDAKPVTLEVSNRPFEEVLNLCLKDQPLKWSIVKKTVVIQEKEKVQSITRADTLPPNQATGAPQTVSGTLLENTGKPINGAGVALTTTDQSNTKYTNTNEQGAFSFTGVAPGSYTLIVTHVTYNRVDRKIKVTNAPVAVHLSMAPYTEEQREVEVVMNNGYQAKSKATQTGSANVVTAKEIEASPSTNLLERLEGKVPGVLFDVRNNKIQVRGTNGLSVNGLIAPLVVIDGFPAIDQNLTNIPSASVDRGNPLTGKIINATGNAILSTLNPNDIESITFLKDAAAAAIWGSMAANGVIVIETKKGKRGMPQINLNTTLSVSGPANFKNLKTLSSAEYIDLEKELYGLNMFADPTTNWKNTEVSDVVNTLFRNKRGEITDAQRDSILGVLSSHNNQGQLKDYLLQRAVTQQYNLSLSGGGDNSTYYLAGNYTRNVPVYKSNANQNYYITSNTTNDFFKRRLTIGTNLNYTYAQSQLNTAAANAMSIGNLGLRPYDMLVDENGVPVQRSIDFTQRVTDSLTRMGYLRWTYNPIDELRYNNFTDTKSTVRMRLSARGVITSWLSAEVSGQLQRSTDQQENLQNKDSYLGRQLLNVATSYNATTKKLVYGIPLGGVYKLSNVRGEDYGLRGQLNINKSYKNHRINAILGSEIRQSKVAGNQQTLYGFDEDLGTSVNINTTSTGSYTTVTGTTGSISNQDNGIYRSIRRYLSYYGMVDYGWKNKYFVSGSLRYDDANIVGVDRRNRAQPLWSAGGRWNVSSESFMQHAYPLNRLSLRATYGVGGNAPNGGQNYTTVNIGSTDPYTQLPYTTIGQPANPLLGWETTKTTNLGLDAGFFNERISLTVDVYRKKTENILYNMPSNSTYGYSTLQVNAANLKGHGVEVSLTGVPVKTADWRWTSTFNLAFNTNKITDNRFPNNTGSIGGNNTVYNNYPNDYMFAYAWAGLDSVGQTQLFDSTGKKLNSLASNTAKKQMKYMGRTTPPYFGGFMNTIQYRNFTLSARITFYMGYVFRRQDLSAGYPNNSGTVTGMVNNSQMLNSRWRKAGDEATALVPGLAKINFNSLDWFRNADLNVLDASNVRFQQITLGYSLPQTVINKIKVFKSINANATVSNLGIIWRANKEGIDPDYANNSNFTNLPPSVNYTFNLNCSF</sequence>
<feature type="signal peptide" evidence="11">
    <location>
        <begin position="1"/>
        <end position="37"/>
    </location>
</feature>
<evidence type="ECO:0000313" key="14">
    <source>
        <dbReference type="EMBL" id="OQP52166.1"/>
    </source>
</evidence>
<evidence type="ECO:0000256" key="6">
    <source>
        <dbReference type="ARBA" id="ARBA00023136"/>
    </source>
</evidence>
<dbReference type="InterPro" id="IPR023996">
    <property type="entry name" value="TonB-dep_OMP_SusC/RagA"/>
</dbReference>
<protein>
    <recommendedName>
        <fullName evidence="16">TonB-dependent receptor plug</fullName>
    </recommendedName>
</protein>
<evidence type="ECO:0000259" key="12">
    <source>
        <dbReference type="Pfam" id="PF00593"/>
    </source>
</evidence>
<evidence type="ECO:0008006" key="16">
    <source>
        <dbReference type="Google" id="ProtNLM"/>
    </source>
</evidence>
<reference evidence="14 15" key="1">
    <citation type="submission" date="2016-04" db="EMBL/GenBank/DDBJ databases">
        <authorList>
            <person name="Chen L."/>
            <person name="Zhuang W."/>
            <person name="Wang G."/>
        </authorList>
    </citation>
    <scope>NUCLEOTIDE SEQUENCE [LARGE SCALE GENOMIC DNA]</scope>
    <source>
        <strain evidence="15">GR20</strain>
    </source>
</reference>
<keyword evidence="2 8" id="KW-0813">Transport</keyword>
<evidence type="ECO:0000256" key="10">
    <source>
        <dbReference type="SAM" id="MobiDB-lite"/>
    </source>
</evidence>
<dbReference type="InterPro" id="IPR000531">
    <property type="entry name" value="Beta-barrel_TonB"/>
</dbReference>
<dbReference type="InterPro" id="IPR012910">
    <property type="entry name" value="Plug_dom"/>
</dbReference>
<dbReference type="InterPro" id="IPR023997">
    <property type="entry name" value="TonB-dep_OMP_SusC/RagA_CS"/>
</dbReference>
<dbReference type="Pfam" id="PF07715">
    <property type="entry name" value="Plug"/>
    <property type="match status" value="1"/>
</dbReference>
<dbReference type="InterPro" id="IPR039426">
    <property type="entry name" value="TonB-dep_rcpt-like"/>
</dbReference>
<dbReference type="PROSITE" id="PS52016">
    <property type="entry name" value="TONB_DEPENDENT_REC_3"/>
    <property type="match status" value="1"/>
</dbReference>
<feature type="compositionally biased region" description="Polar residues" evidence="10">
    <location>
        <begin position="128"/>
        <end position="147"/>
    </location>
</feature>
<dbReference type="Gene3D" id="3.55.50.30">
    <property type="match status" value="1"/>
</dbReference>
<evidence type="ECO:0000313" key="15">
    <source>
        <dbReference type="Proteomes" id="UP000192277"/>
    </source>
</evidence>
<dbReference type="Pfam" id="PF13620">
    <property type="entry name" value="CarboxypepD_reg"/>
    <property type="match status" value="1"/>
</dbReference>
<keyword evidence="6 8" id="KW-0472">Membrane</keyword>
<keyword evidence="7 8" id="KW-0998">Cell outer membrane</keyword>
<evidence type="ECO:0000259" key="13">
    <source>
        <dbReference type="Pfam" id="PF07715"/>
    </source>
</evidence>
<evidence type="ECO:0000256" key="8">
    <source>
        <dbReference type="PROSITE-ProRule" id="PRU01360"/>
    </source>
</evidence>
<accession>A0ABX3P086</accession>